<reference evidence="2 3" key="1">
    <citation type="submission" date="2020-02" db="EMBL/GenBank/DDBJ databases">
        <authorList>
            <person name="Hogendoorn C."/>
        </authorList>
    </citation>
    <scope>NUCLEOTIDE SEQUENCE [LARGE SCALE GENOMIC DNA]</scope>
    <source>
        <strain evidence="2">R501</strain>
    </source>
</reference>
<dbReference type="Pfam" id="PF05193">
    <property type="entry name" value="Peptidase_M16_C"/>
    <property type="match status" value="1"/>
</dbReference>
<name>A0A6F8ZKD0_9FIRM</name>
<organism evidence="2 3">
    <name type="scientific">Candidatus Hydrogenisulfobacillus filiaventi</name>
    <dbReference type="NCBI Taxonomy" id="2707344"/>
    <lineage>
        <taxon>Bacteria</taxon>
        <taxon>Bacillati</taxon>
        <taxon>Bacillota</taxon>
        <taxon>Clostridia</taxon>
        <taxon>Eubacteriales</taxon>
        <taxon>Clostridiales Family XVII. Incertae Sedis</taxon>
        <taxon>Candidatus Hydrogenisulfobacillus</taxon>
    </lineage>
</organism>
<dbReference type="NCBIfam" id="NF047422">
    <property type="entry name" value="YfmF_fam"/>
    <property type="match status" value="1"/>
</dbReference>
<proteinExistence type="predicted"/>
<dbReference type="KEGG" id="hfv:R50_2570"/>
<keyword evidence="2" id="KW-0378">Hydrolase</keyword>
<dbReference type="EMBL" id="LR778114">
    <property type="protein sequence ID" value="CAB1130062.1"/>
    <property type="molecule type" value="Genomic_DNA"/>
</dbReference>
<dbReference type="Gene3D" id="3.30.830.10">
    <property type="entry name" value="Metalloenzyme, LuxS/M16 peptidase-like"/>
    <property type="match status" value="2"/>
</dbReference>
<dbReference type="InterPro" id="IPR011249">
    <property type="entry name" value="Metalloenz_LuxS/M16"/>
</dbReference>
<dbReference type="GO" id="GO:0008233">
    <property type="term" value="F:peptidase activity"/>
    <property type="evidence" value="ECO:0007669"/>
    <property type="project" value="UniProtKB-KW"/>
</dbReference>
<gene>
    <name evidence="2" type="ORF">R50_2570</name>
</gene>
<sequence length="431" mass="46863">MTAFAGEMREGRGWLAFPTRKFKTVTVQAVWVVPLTADTAALGALLPQVLRRATARWPDSTSLYAHLESLYGANFRADVGKVGGYQLLSFSLEVVDGQYLPGRPDTLGAALEFLEEVLHRPYAPDGHFDPAVVEQEKALLGRRIQALINDKGQYALQRLVETVADGRPFGLRKLGRAEDLPGITPERLWAFYRTTAEQAAVLVAVVGDVEPGRVEAALDRLGGRGPRNPVAPQAPYTPRLHGRWVEETADVNQGKLNLAYACGRNLAHPGYPALLLYTGILGAFPHSKLFINVRERASLAYYAYARLDPVLGMGLIGAGIETGNRDAARRIIAEQVEAMGEGRFTEEEQRLTVDAYLNEIRSEEDVPGQIIGRQLERWFAGGGPVGEDLAHALQAVDRAAIVDAARQVVFDAGYFLTRPSGGPAGAEEGKA</sequence>
<dbReference type="AlphaFoldDB" id="A0A6F8ZKD0"/>
<dbReference type="SUPFAM" id="SSF63411">
    <property type="entry name" value="LuxS/MPP-like metallohydrolase"/>
    <property type="match status" value="2"/>
</dbReference>
<dbReference type="Proteomes" id="UP000503399">
    <property type="component" value="Chromosome"/>
</dbReference>
<accession>A0A6F8ZKD0</accession>
<protein>
    <submittedName>
        <fullName evidence="2">Zinc protease</fullName>
    </submittedName>
</protein>
<dbReference type="GO" id="GO:0046872">
    <property type="term" value="F:metal ion binding"/>
    <property type="evidence" value="ECO:0007669"/>
    <property type="project" value="InterPro"/>
</dbReference>
<evidence type="ECO:0000259" key="1">
    <source>
        <dbReference type="Pfam" id="PF05193"/>
    </source>
</evidence>
<keyword evidence="3" id="KW-1185">Reference proteome</keyword>
<dbReference type="GO" id="GO:0006508">
    <property type="term" value="P:proteolysis"/>
    <property type="evidence" value="ECO:0007669"/>
    <property type="project" value="UniProtKB-KW"/>
</dbReference>
<dbReference type="InterPro" id="IPR007863">
    <property type="entry name" value="Peptidase_M16_C"/>
</dbReference>
<feature type="domain" description="Peptidase M16 C-terminal" evidence="1">
    <location>
        <begin position="183"/>
        <end position="348"/>
    </location>
</feature>
<evidence type="ECO:0000313" key="3">
    <source>
        <dbReference type="Proteomes" id="UP000503399"/>
    </source>
</evidence>
<evidence type="ECO:0000313" key="2">
    <source>
        <dbReference type="EMBL" id="CAB1130062.1"/>
    </source>
</evidence>
<keyword evidence="2" id="KW-0645">Protease</keyword>